<evidence type="ECO:0000313" key="7">
    <source>
        <dbReference type="Proteomes" id="UP001146468"/>
    </source>
</evidence>
<comment type="similarity">
    <text evidence="1">Belongs to the HipA Ser/Thr kinase family.</text>
</comment>
<evidence type="ECO:0000256" key="2">
    <source>
        <dbReference type="ARBA" id="ARBA00022679"/>
    </source>
</evidence>
<dbReference type="AlphaFoldDB" id="A0A9X3LST9"/>
<reference evidence="6" key="1">
    <citation type="submission" date="2022-02" db="EMBL/GenBank/DDBJ databases">
        <title>Corynebacterium sp. from urogenital microbiome.</title>
        <authorList>
            <person name="Cappelli E.A."/>
            <person name="Ribeiro T.G."/>
            <person name="Peixe L."/>
        </authorList>
    </citation>
    <scope>NUCLEOTIDE SEQUENCE</scope>
    <source>
        <strain evidence="6">C8Ua_172</strain>
    </source>
</reference>
<dbReference type="GO" id="GO:0005829">
    <property type="term" value="C:cytosol"/>
    <property type="evidence" value="ECO:0007669"/>
    <property type="project" value="TreeGrafter"/>
</dbReference>
<name>A0A9X3LST9_9CORY</name>
<dbReference type="GO" id="GO:0004674">
    <property type="term" value="F:protein serine/threonine kinase activity"/>
    <property type="evidence" value="ECO:0007669"/>
    <property type="project" value="TreeGrafter"/>
</dbReference>
<keyword evidence="3" id="KW-0418">Kinase</keyword>
<feature type="domain" description="HipA N-terminal subdomain 1" evidence="5">
    <location>
        <begin position="17"/>
        <end position="93"/>
    </location>
</feature>
<accession>A0A9X3LST9</accession>
<dbReference type="InterPro" id="IPR017508">
    <property type="entry name" value="HipA_N1"/>
</dbReference>
<dbReference type="InterPro" id="IPR012893">
    <property type="entry name" value="HipA-like_C"/>
</dbReference>
<evidence type="ECO:0000259" key="4">
    <source>
        <dbReference type="Pfam" id="PF07804"/>
    </source>
</evidence>
<dbReference type="RefSeq" id="WP_269964598.1">
    <property type="nucleotide sequence ID" value="NZ_JAKMUS010000001.1"/>
</dbReference>
<gene>
    <name evidence="6" type="ORF">L8U60_01415</name>
</gene>
<dbReference type="PANTHER" id="PTHR37419">
    <property type="entry name" value="SERINE/THREONINE-PROTEIN KINASE TOXIN HIPA"/>
    <property type="match status" value="1"/>
</dbReference>
<proteinExistence type="inferred from homology"/>
<evidence type="ECO:0000256" key="1">
    <source>
        <dbReference type="ARBA" id="ARBA00010164"/>
    </source>
</evidence>
<keyword evidence="2" id="KW-0808">Transferase</keyword>
<evidence type="ECO:0000256" key="3">
    <source>
        <dbReference type="ARBA" id="ARBA00022777"/>
    </source>
</evidence>
<evidence type="ECO:0000259" key="5">
    <source>
        <dbReference type="Pfam" id="PF13657"/>
    </source>
</evidence>
<dbReference type="Pfam" id="PF13657">
    <property type="entry name" value="Couple_hipA"/>
    <property type="match status" value="1"/>
</dbReference>
<feature type="domain" description="HipA-like C-terminal" evidence="4">
    <location>
        <begin position="156"/>
        <end position="327"/>
    </location>
</feature>
<dbReference type="EMBL" id="JAKMUS010000001">
    <property type="protein sequence ID" value="MCZ9293146.1"/>
    <property type="molecule type" value="Genomic_DNA"/>
</dbReference>
<dbReference type="Proteomes" id="UP001146468">
    <property type="component" value="Unassembled WGS sequence"/>
</dbReference>
<dbReference type="Gene3D" id="1.10.1070.20">
    <property type="match status" value="1"/>
</dbReference>
<organism evidence="6 7">
    <name type="scientific">Corynebacterium meitnerae</name>
    <dbReference type="NCBI Taxonomy" id="2913498"/>
    <lineage>
        <taxon>Bacteria</taxon>
        <taxon>Bacillati</taxon>
        <taxon>Actinomycetota</taxon>
        <taxon>Actinomycetes</taxon>
        <taxon>Mycobacteriales</taxon>
        <taxon>Corynebacteriaceae</taxon>
        <taxon>Corynebacterium</taxon>
    </lineage>
</organism>
<sequence length="400" mass="43483">MAGDKIAVTTVLGGVDVLAGHIYRTRASAAFAYADSYLERSDAFALAPSLPLFGGPQSVFPANPFSDSAPDTWGRKVLNRAAGRQLDEISLLLGVNDNGRQGATRFWSEGIAVADGEGVPGEHELSEVIRTADQVQRGEMDISDRQIRRLFRATGSLGGARPKANVDRGGSLWLAKFPKPVGDEWNVIAWEAATLDLMEQAAIQVTPHETKTFTVAGEDRTVLFLRRFDRTSSNARIPYMSAMTALEAQDGSGGDWVDLVEWAHTHGADTKKLWRRAVFGVLIGNVDDHLRNHGFLRKNGAWVLSPAFDVNPTPVAHGSEHELGLDGVFDVSLKDFVDAAVLDLFDVSLVEQRGWLESLVGILAKAESRAIAHGADAYSAAMMTERFEAATEDLRQLLET</sequence>
<dbReference type="PANTHER" id="PTHR37419:SF8">
    <property type="entry name" value="TOXIN YJJJ"/>
    <property type="match status" value="1"/>
</dbReference>
<comment type="caution">
    <text evidence="6">The sequence shown here is derived from an EMBL/GenBank/DDBJ whole genome shotgun (WGS) entry which is preliminary data.</text>
</comment>
<protein>
    <submittedName>
        <fullName evidence="6">HipA domain-containing protein</fullName>
    </submittedName>
</protein>
<evidence type="ECO:0000313" key="6">
    <source>
        <dbReference type="EMBL" id="MCZ9293146.1"/>
    </source>
</evidence>
<keyword evidence="7" id="KW-1185">Reference proteome</keyword>
<dbReference type="Pfam" id="PF07804">
    <property type="entry name" value="HipA_C"/>
    <property type="match status" value="1"/>
</dbReference>
<dbReference type="InterPro" id="IPR052028">
    <property type="entry name" value="HipA_Ser/Thr_kinase"/>
</dbReference>